<evidence type="ECO:0000313" key="2">
    <source>
        <dbReference type="Proteomes" id="UP000320390"/>
    </source>
</evidence>
<organism evidence="1 2">
    <name type="scientific">Saltatorellus ferox</name>
    <dbReference type="NCBI Taxonomy" id="2528018"/>
    <lineage>
        <taxon>Bacteria</taxon>
        <taxon>Pseudomonadati</taxon>
        <taxon>Planctomycetota</taxon>
        <taxon>Planctomycetia</taxon>
        <taxon>Planctomycetia incertae sedis</taxon>
        <taxon>Saltatorellus</taxon>
    </lineage>
</organism>
<gene>
    <name evidence="1" type="ORF">Poly30_25590</name>
</gene>
<evidence type="ECO:0000313" key="1">
    <source>
        <dbReference type="EMBL" id="QDV07040.1"/>
    </source>
</evidence>
<dbReference type="EMBL" id="CP036434">
    <property type="protein sequence ID" value="QDV07040.1"/>
    <property type="molecule type" value="Genomic_DNA"/>
</dbReference>
<dbReference type="Proteomes" id="UP000320390">
    <property type="component" value="Chromosome"/>
</dbReference>
<sequence length="84" mass="8963">MRWALAAIRSAQSIRTQVANTQVASTQVASTQVTSTQVTSTQNGSDPVRPKANRVLSVAGDAHKCAPVGRTSYRRVPFVPSLII</sequence>
<dbReference type="AlphaFoldDB" id="A0A518ESH1"/>
<keyword evidence="2" id="KW-1185">Reference proteome</keyword>
<protein>
    <submittedName>
        <fullName evidence="1">Uncharacterized protein</fullName>
    </submittedName>
</protein>
<proteinExistence type="predicted"/>
<reference evidence="1 2" key="1">
    <citation type="submission" date="2019-02" db="EMBL/GenBank/DDBJ databases">
        <title>Deep-cultivation of Planctomycetes and their phenomic and genomic characterization uncovers novel biology.</title>
        <authorList>
            <person name="Wiegand S."/>
            <person name="Jogler M."/>
            <person name="Boedeker C."/>
            <person name="Pinto D."/>
            <person name="Vollmers J."/>
            <person name="Rivas-Marin E."/>
            <person name="Kohn T."/>
            <person name="Peeters S.H."/>
            <person name="Heuer A."/>
            <person name="Rast P."/>
            <person name="Oberbeckmann S."/>
            <person name="Bunk B."/>
            <person name="Jeske O."/>
            <person name="Meyerdierks A."/>
            <person name="Storesund J.E."/>
            <person name="Kallscheuer N."/>
            <person name="Luecker S."/>
            <person name="Lage O.M."/>
            <person name="Pohl T."/>
            <person name="Merkel B.J."/>
            <person name="Hornburger P."/>
            <person name="Mueller R.-W."/>
            <person name="Bruemmer F."/>
            <person name="Labrenz M."/>
            <person name="Spormann A.M."/>
            <person name="Op den Camp H."/>
            <person name="Overmann J."/>
            <person name="Amann R."/>
            <person name="Jetten M.S.M."/>
            <person name="Mascher T."/>
            <person name="Medema M.H."/>
            <person name="Devos D.P."/>
            <person name="Kaster A.-K."/>
            <person name="Ovreas L."/>
            <person name="Rohde M."/>
            <person name="Galperin M.Y."/>
            <person name="Jogler C."/>
        </authorList>
    </citation>
    <scope>NUCLEOTIDE SEQUENCE [LARGE SCALE GENOMIC DNA]</scope>
    <source>
        <strain evidence="1 2">Poly30</strain>
    </source>
</reference>
<accession>A0A518ESH1</accession>
<name>A0A518ESH1_9BACT</name>